<accession>A0A8H7ZPJ2</accession>
<dbReference type="AlphaFoldDB" id="A0A8H7ZPJ2"/>
<dbReference type="Proteomes" id="UP000673691">
    <property type="component" value="Unassembled WGS sequence"/>
</dbReference>
<keyword evidence="3" id="KW-1185">Reference proteome</keyword>
<comment type="caution">
    <text evidence="2">The sequence shown here is derived from an EMBL/GenBank/DDBJ whole genome shotgun (WGS) entry which is preliminary data.</text>
</comment>
<gene>
    <name evidence="2" type="ORF">BJ554DRAFT_2910</name>
</gene>
<sequence length="187" mass="20704">MRPAAALLSLVGAAVAAAPAAANPSRLVTPDYWGRVLEIDPALQTRACRDALFRANRETRPACFIPFGFFVTEERVAAYCAGYEPTCSVEINHHVRNLKTVCAFGALPYGAEHRYNRHYVHLEYLIGTFENACQKYEISPGVEGYCSVFKKNYLSEHGLSFTQQDRRGLDDFKNVACHHGCSDVGIG</sequence>
<proteinExistence type="predicted"/>
<protein>
    <submittedName>
        <fullName evidence="2">Uncharacterized protein</fullName>
    </submittedName>
</protein>
<evidence type="ECO:0000256" key="1">
    <source>
        <dbReference type="SAM" id="SignalP"/>
    </source>
</evidence>
<feature type="signal peptide" evidence="1">
    <location>
        <begin position="1"/>
        <end position="22"/>
    </location>
</feature>
<name>A0A8H7ZPJ2_9FUNG</name>
<reference evidence="2 3" key="1">
    <citation type="journal article" name="Sci. Rep.">
        <title>Genome-scale phylogenetic analyses confirm Olpidium as the closest living zoosporic fungus to the non-flagellated, terrestrial fungi.</title>
        <authorList>
            <person name="Chang Y."/>
            <person name="Rochon D."/>
            <person name="Sekimoto S."/>
            <person name="Wang Y."/>
            <person name="Chovatia M."/>
            <person name="Sandor L."/>
            <person name="Salamov A."/>
            <person name="Grigoriev I.V."/>
            <person name="Stajich J.E."/>
            <person name="Spatafora J.W."/>
        </authorList>
    </citation>
    <scope>NUCLEOTIDE SEQUENCE [LARGE SCALE GENOMIC DNA]</scope>
    <source>
        <strain evidence="2">S191</strain>
    </source>
</reference>
<keyword evidence="1" id="KW-0732">Signal</keyword>
<feature type="chain" id="PRO_5034097773" evidence="1">
    <location>
        <begin position="23"/>
        <end position="187"/>
    </location>
</feature>
<evidence type="ECO:0000313" key="2">
    <source>
        <dbReference type="EMBL" id="KAG5457151.1"/>
    </source>
</evidence>
<dbReference type="EMBL" id="JAEFCI010010538">
    <property type="protein sequence ID" value="KAG5457151.1"/>
    <property type="molecule type" value="Genomic_DNA"/>
</dbReference>
<organism evidence="2 3">
    <name type="scientific">Olpidium bornovanus</name>
    <dbReference type="NCBI Taxonomy" id="278681"/>
    <lineage>
        <taxon>Eukaryota</taxon>
        <taxon>Fungi</taxon>
        <taxon>Fungi incertae sedis</taxon>
        <taxon>Olpidiomycota</taxon>
        <taxon>Olpidiomycotina</taxon>
        <taxon>Olpidiomycetes</taxon>
        <taxon>Olpidiales</taxon>
        <taxon>Olpidiaceae</taxon>
        <taxon>Olpidium</taxon>
    </lineage>
</organism>
<evidence type="ECO:0000313" key="3">
    <source>
        <dbReference type="Proteomes" id="UP000673691"/>
    </source>
</evidence>